<protein>
    <recommendedName>
        <fullName evidence="4">Transglycosylase SLT domain-containing protein</fullName>
    </recommendedName>
</protein>
<dbReference type="CDD" id="cd00254">
    <property type="entry name" value="LT-like"/>
    <property type="match status" value="1"/>
</dbReference>
<comment type="similarity">
    <text evidence="2">Belongs to the virb1 family.</text>
</comment>
<dbReference type="PANTHER" id="PTHR37423">
    <property type="entry name" value="SOLUBLE LYTIC MUREIN TRANSGLYCOSYLASE-RELATED"/>
    <property type="match status" value="1"/>
</dbReference>
<evidence type="ECO:0000313" key="5">
    <source>
        <dbReference type="EMBL" id="MDR7154843.1"/>
    </source>
</evidence>
<dbReference type="Gene3D" id="1.10.530.10">
    <property type="match status" value="1"/>
</dbReference>
<dbReference type="SUPFAM" id="SSF53955">
    <property type="entry name" value="Lysozyme-like"/>
    <property type="match status" value="1"/>
</dbReference>
<accession>A0ABU1WZV9</accession>
<evidence type="ECO:0000256" key="1">
    <source>
        <dbReference type="ARBA" id="ARBA00007734"/>
    </source>
</evidence>
<feature type="domain" description="Transglycosylase SLT" evidence="4">
    <location>
        <begin position="48"/>
        <end position="147"/>
    </location>
</feature>
<evidence type="ECO:0000313" key="6">
    <source>
        <dbReference type="Proteomes" id="UP001267638"/>
    </source>
</evidence>
<evidence type="ECO:0000256" key="2">
    <source>
        <dbReference type="ARBA" id="ARBA00009387"/>
    </source>
</evidence>
<dbReference type="InterPro" id="IPR008258">
    <property type="entry name" value="Transglycosylase_SLT_dom_1"/>
</dbReference>
<proteinExistence type="inferred from homology"/>
<reference evidence="5 6" key="1">
    <citation type="submission" date="2023-07" db="EMBL/GenBank/DDBJ databases">
        <title>Sorghum-associated microbial communities from plants grown in Nebraska, USA.</title>
        <authorList>
            <person name="Schachtman D."/>
        </authorList>
    </citation>
    <scope>NUCLEOTIDE SEQUENCE [LARGE SCALE GENOMIC DNA]</scope>
    <source>
        <strain evidence="5 6">4256</strain>
    </source>
</reference>
<sequence>MTGRLQGTIAVILATMIVQQACIGSATIAQTEGSADATSTAQPYAVPIAEAAQQFAIPAHWIRAVMDQESGGNPRALSRVGAMGLMQIMPATWAMLAARHRLGSDPYEPCDNIMAGAAYLREMHDRYGMAGMLAAYNAGPGRYEDYLRFGRPLPAETRAYLARLLPRIGTGAPREAGDLSLPPRPLWTQAALFPRRAVASAMGSPPAPSGPQDRTDDAGHRRDATAASSLFVARTGARP</sequence>
<dbReference type="RefSeq" id="WP_310223471.1">
    <property type="nucleotide sequence ID" value="NZ_JAVDWV010000006.1"/>
</dbReference>
<evidence type="ECO:0000259" key="4">
    <source>
        <dbReference type="Pfam" id="PF01464"/>
    </source>
</evidence>
<organism evidence="5 6">
    <name type="scientific">Sphingobium xenophagum</name>
    <dbReference type="NCBI Taxonomy" id="121428"/>
    <lineage>
        <taxon>Bacteria</taxon>
        <taxon>Pseudomonadati</taxon>
        <taxon>Pseudomonadota</taxon>
        <taxon>Alphaproteobacteria</taxon>
        <taxon>Sphingomonadales</taxon>
        <taxon>Sphingomonadaceae</taxon>
        <taxon>Sphingobium</taxon>
    </lineage>
</organism>
<evidence type="ECO:0000256" key="3">
    <source>
        <dbReference type="SAM" id="MobiDB-lite"/>
    </source>
</evidence>
<dbReference type="PANTHER" id="PTHR37423:SF2">
    <property type="entry name" value="MEMBRANE-BOUND LYTIC MUREIN TRANSGLYCOSYLASE C"/>
    <property type="match status" value="1"/>
</dbReference>
<feature type="compositionally biased region" description="Basic and acidic residues" evidence="3">
    <location>
        <begin position="213"/>
        <end position="224"/>
    </location>
</feature>
<name>A0ABU1WZV9_SPHXE</name>
<feature type="region of interest" description="Disordered" evidence="3">
    <location>
        <begin position="198"/>
        <end position="239"/>
    </location>
</feature>
<comment type="similarity">
    <text evidence="1">Belongs to the transglycosylase Slt family.</text>
</comment>
<keyword evidence="6" id="KW-1185">Reference proteome</keyword>
<dbReference type="InterPro" id="IPR023346">
    <property type="entry name" value="Lysozyme-like_dom_sf"/>
</dbReference>
<dbReference type="Proteomes" id="UP001267638">
    <property type="component" value="Unassembled WGS sequence"/>
</dbReference>
<dbReference type="Pfam" id="PF01464">
    <property type="entry name" value="SLT"/>
    <property type="match status" value="1"/>
</dbReference>
<gene>
    <name evidence="5" type="ORF">J2W40_001658</name>
</gene>
<dbReference type="EMBL" id="JAVDWV010000006">
    <property type="protein sequence ID" value="MDR7154843.1"/>
    <property type="molecule type" value="Genomic_DNA"/>
</dbReference>
<comment type="caution">
    <text evidence="5">The sequence shown here is derived from an EMBL/GenBank/DDBJ whole genome shotgun (WGS) entry which is preliminary data.</text>
</comment>